<evidence type="ECO:0000256" key="2">
    <source>
        <dbReference type="SAM" id="MobiDB-lite"/>
    </source>
</evidence>
<dbReference type="Pfam" id="PF13976">
    <property type="entry name" value="gag_pre-integrs"/>
    <property type="match status" value="1"/>
</dbReference>
<dbReference type="SMART" id="SM00343">
    <property type="entry name" value="ZnF_C2HC"/>
    <property type="match status" value="1"/>
</dbReference>
<evidence type="ECO:0000313" key="4">
    <source>
        <dbReference type="EMBL" id="CAD5324524.1"/>
    </source>
</evidence>
<proteinExistence type="predicted"/>
<name>A0A7G2EMG1_ARATH</name>
<sequence length="265" mass="29480">MGSEDGSTHERQVRWLTISKNIPHNVAKENSPEGLMKVLSDIYKKPSTNNTETEQSSSVHGQPKTRQLVGCTNCGKKGHIKKNCWALHKKEDNRRAGANAVMVDAFVGLIPHDCTPEHNGTYVSEHYEKVYLVDGIPLDIVGQLNDKGHDVNFGGGDWRVTNGYMVVAKGLKRLGNMSDKGMKLMIANGTLPDLKMANQHMCESCILGKHKPVCFPIDGKKKKSENLELSAIDLAKNSVYHSQMKHIKKKYQFNKINVGRWSDGA</sequence>
<keyword evidence="1" id="KW-0479">Metal-binding</keyword>
<dbReference type="GO" id="GO:0008270">
    <property type="term" value="F:zinc ion binding"/>
    <property type="evidence" value="ECO:0007669"/>
    <property type="project" value="UniProtKB-KW"/>
</dbReference>
<evidence type="ECO:0000259" key="3">
    <source>
        <dbReference type="PROSITE" id="PS50158"/>
    </source>
</evidence>
<gene>
    <name evidence="4" type="ORF">AT9943_LOCUS12414</name>
</gene>
<dbReference type="InterPro" id="IPR036875">
    <property type="entry name" value="Znf_CCHC_sf"/>
</dbReference>
<accession>A0A7G2EMG1</accession>
<protein>
    <submittedName>
        <fullName evidence="4">(thale cress) hypothetical protein</fullName>
    </submittedName>
</protein>
<dbReference type="SUPFAM" id="SSF57756">
    <property type="entry name" value="Retrovirus zinc finger-like domains"/>
    <property type="match status" value="1"/>
</dbReference>
<dbReference type="Proteomes" id="UP000516314">
    <property type="component" value="Chromosome 3"/>
</dbReference>
<dbReference type="InterPro" id="IPR025724">
    <property type="entry name" value="GAG-pre-integrase_dom"/>
</dbReference>
<evidence type="ECO:0000313" key="5">
    <source>
        <dbReference type="Proteomes" id="UP000516314"/>
    </source>
</evidence>
<keyword evidence="1" id="KW-0863">Zinc-finger</keyword>
<dbReference type="PROSITE" id="PS50158">
    <property type="entry name" value="ZF_CCHC"/>
    <property type="match status" value="1"/>
</dbReference>
<dbReference type="InterPro" id="IPR001878">
    <property type="entry name" value="Znf_CCHC"/>
</dbReference>
<feature type="compositionally biased region" description="Low complexity" evidence="2">
    <location>
        <begin position="47"/>
        <end position="58"/>
    </location>
</feature>
<evidence type="ECO:0000256" key="1">
    <source>
        <dbReference type="PROSITE-ProRule" id="PRU00047"/>
    </source>
</evidence>
<reference evidence="4 5" key="1">
    <citation type="submission" date="2020-09" db="EMBL/GenBank/DDBJ databases">
        <authorList>
            <person name="Ashkenazy H."/>
        </authorList>
    </citation>
    <scope>NUCLEOTIDE SEQUENCE [LARGE SCALE GENOMIC DNA]</scope>
    <source>
        <strain evidence="5">cv. Cdm-0</strain>
    </source>
</reference>
<dbReference type="GO" id="GO:0003676">
    <property type="term" value="F:nucleic acid binding"/>
    <property type="evidence" value="ECO:0007669"/>
    <property type="project" value="InterPro"/>
</dbReference>
<keyword evidence="1" id="KW-0862">Zinc</keyword>
<organism evidence="4 5">
    <name type="scientific">Arabidopsis thaliana</name>
    <name type="common">Mouse-ear cress</name>
    <dbReference type="NCBI Taxonomy" id="3702"/>
    <lineage>
        <taxon>Eukaryota</taxon>
        <taxon>Viridiplantae</taxon>
        <taxon>Streptophyta</taxon>
        <taxon>Embryophyta</taxon>
        <taxon>Tracheophyta</taxon>
        <taxon>Spermatophyta</taxon>
        <taxon>Magnoliopsida</taxon>
        <taxon>eudicotyledons</taxon>
        <taxon>Gunneridae</taxon>
        <taxon>Pentapetalae</taxon>
        <taxon>rosids</taxon>
        <taxon>malvids</taxon>
        <taxon>Brassicales</taxon>
        <taxon>Brassicaceae</taxon>
        <taxon>Camelineae</taxon>
        <taxon>Arabidopsis</taxon>
    </lineage>
</organism>
<feature type="region of interest" description="Disordered" evidence="2">
    <location>
        <begin position="46"/>
        <end position="65"/>
    </location>
</feature>
<dbReference type="EMBL" id="LR881468">
    <property type="protein sequence ID" value="CAD5324524.1"/>
    <property type="molecule type" value="Genomic_DNA"/>
</dbReference>
<feature type="domain" description="CCHC-type" evidence="3">
    <location>
        <begin position="71"/>
        <end position="84"/>
    </location>
</feature>
<dbReference type="AlphaFoldDB" id="A0A7G2EMG1"/>